<proteinExistence type="predicted"/>
<evidence type="ECO:0000313" key="2">
    <source>
        <dbReference type="EMBL" id="GGC44875.1"/>
    </source>
</evidence>
<accession>A0ABQ1MXJ7</accession>
<feature type="compositionally biased region" description="Basic and acidic residues" evidence="1">
    <location>
        <begin position="74"/>
        <end position="83"/>
    </location>
</feature>
<keyword evidence="3" id="KW-1185">Reference proteome</keyword>
<comment type="caution">
    <text evidence="2">The sequence shown here is derived from an EMBL/GenBank/DDBJ whole genome shotgun (WGS) entry which is preliminary data.</text>
</comment>
<name>A0ABQ1MXJ7_9BURK</name>
<sequence length="91" mass="9393">MRGDIVGTASPALEDVWATTAAVTTAVDFTGVADNGALAIEGTLIADAGSRIAHVASNQAKAMLPPTKIAAPHTRSEREERAPVLRVSRSI</sequence>
<protein>
    <submittedName>
        <fullName evidence="2">Uncharacterized protein</fullName>
    </submittedName>
</protein>
<feature type="region of interest" description="Disordered" evidence="1">
    <location>
        <begin position="68"/>
        <end position="91"/>
    </location>
</feature>
<reference evidence="3" key="1">
    <citation type="journal article" date="2019" name="Int. J. Syst. Evol. Microbiol.">
        <title>The Global Catalogue of Microorganisms (GCM) 10K type strain sequencing project: providing services to taxonomists for standard genome sequencing and annotation.</title>
        <authorList>
            <consortium name="The Broad Institute Genomics Platform"/>
            <consortium name="The Broad Institute Genome Sequencing Center for Infectious Disease"/>
            <person name="Wu L."/>
            <person name="Ma J."/>
        </authorList>
    </citation>
    <scope>NUCLEOTIDE SEQUENCE [LARGE SCALE GENOMIC DNA]</scope>
    <source>
        <strain evidence="3">CGMCC 1.15103</strain>
    </source>
</reference>
<gene>
    <name evidence="2" type="ORF">GCM10011400_34980</name>
</gene>
<organism evidence="2 3">
    <name type="scientific">Paraburkholderia caffeinilytica</name>
    <dbReference type="NCBI Taxonomy" id="1761016"/>
    <lineage>
        <taxon>Bacteria</taxon>
        <taxon>Pseudomonadati</taxon>
        <taxon>Pseudomonadota</taxon>
        <taxon>Betaproteobacteria</taxon>
        <taxon>Burkholderiales</taxon>
        <taxon>Burkholderiaceae</taxon>
        <taxon>Paraburkholderia</taxon>
    </lineage>
</organism>
<evidence type="ECO:0000256" key="1">
    <source>
        <dbReference type="SAM" id="MobiDB-lite"/>
    </source>
</evidence>
<dbReference type="EMBL" id="BMHL01000005">
    <property type="protein sequence ID" value="GGC44875.1"/>
    <property type="molecule type" value="Genomic_DNA"/>
</dbReference>
<evidence type="ECO:0000313" key="3">
    <source>
        <dbReference type="Proteomes" id="UP000602004"/>
    </source>
</evidence>
<dbReference type="Proteomes" id="UP000602004">
    <property type="component" value="Unassembled WGS sequence"/>
</dbReference>